<dbReference type="InterPro" id="IPR045851">
    <property type="entry name" value="AMP-bd_C_sf"/>
</dbReference>
<sequence length="559" mass="60783">MTKRPFAWERSYPPGVSWDAPIHTSTIPDLFDTAAADFGPRRAIEYRGVDVTYDALSKWVDNAAAGFLRAGVGRDTTIAIYLPNSPFHPVAFFGGLKAGARLVMLSPLDAERELAHKLQDSGARILVTTDIGTMLPMAIKLLEADHLDRIVVGEDAAWGAPPIPVYPIPSDPRIARWSDYVGGAQPPEAWPKIAPSDIAVLQYTGGTTGLPKGAILSHANLTAATSIYETWFNGQNLSVPGGDRVICVLPLFHIYALTTILLRQIKAGNEILLRLRFDVDTTLRDMEELHATVFLGVPTMWIALVNSPGIEDRDLSSLRYCGSGGAPLPVDVARRFANLTGHKLLGGWGMTETSPAGTNLPATGPAKPGSIGLPMPGIELNIVALDDPAHILEPGDVGEIRIKGPNVTRGYWNRPEETEAAFVDGYFLTGDIGSMDEDGYFYIVDRKKDMILSGGFNVYPQMVEQAIYEHPSVAEVMVIGVPDDYRGEAAKAFVALREGAEDLDLDALRQFLADKVGKHEMPQYLEIREALPRSPVGKLLKTALRDEERRKVASGPNSN</sequence>
<dbReference type="NCBIfam" id="TIGR03205">
    <property type="entry name" value="pimA"/>
    <property type="match status" value="1"/>
</dbReference>
<comment type="caution">
    <text evidence="10">The sequence shown here is derived from an EMBL/GenBank/DDBJ whole genome shotgun (WGS) entry which is preliminary data.</text>
</comment>
<dbReference type="InterPro" id="IPR042099">
    <property type="entry name" value="ANL_N_sf"/>
</dbReference>
<dbReference type="InterPro" id="IPR020845">
    <property type="entry name" value="AMP-binding_CS"/>
</dbReference>
<keyword evidence="3 10" id="KW-0436">Ligase</keyword>
<comment type="subcellular location">
    <subcellularLocation>
        <location evidence="1">Membrane</location>
        <topology evidence="1">Peripheral membrane protein</topology>
    </subcellularLocation>
</comment>
<dbReference type="Gene3D" id="3.40.50.12780">
    <property type="entry name" value="N-terminal domain of ligase-like"/>
    <property type="match status" value="1"/>
</dbReference>
<evidence type="ECO:0000256" key="3">
    <source>
        <dbReference type="ARBA" id="ARBA00022598"/>
    </source>
</evidence>
<reference evidence="10 11" key="1">
    <citation type="submission" date="2022-04" db="EMBL/GenBank/DDBJ databases">
        <authorList>
            <person name="Ye Y.-Q."/>
            <person name="Du Z.-J."/>
        </authorList>
    </citation>
    <scope>NUCLEOTIDE SEQUENCE [LARGE SCALE GENOMIC DNA]</scope>
    <source>
        <strain evidence="10 11">A6E488</strain>
    </source>
</reference>
<keyword evidence="4" id="KW-0472">Membrane</keyword>
<evidence type="ECO:0000256" key="5">
    <source>
        <dbReference type="ARBA" id="ARBA00026121"/>
    </source>
</evidence>
<evidence type="ECO:0000259" key="8">
    <source>
        <dbReference type="Pfam" id="PF00501"/>
    </source>
</evidence>
<dbReference type="EMBL" id="JALIDZ010000003">
    <property type="protein sequence ID" value="MCT8971870.1"/>
    <property type="molecule type" value="Genomic_DNA"/>
</dbReference>
<dbReference type="InterPro" id="IPR025110">
    <property type="entry name" value="AMP-bd_C"/>
</dbReference>
<evidence type="ECO:0000313" key="10">
    <source>
        <dbReference type="EMBL" id="MCT8971870.1"/>
    </source>
</evidence>
<dbReference type="GO" id="GO:0016020">
    <property type="term" value="C:membrane"/>
    <property type="evidence" value="ECO:0007669"/>
    <property type="project" value="UniProtKB-SubCell"/>
</dbReference>
<name>A0AAW5R022_9HYPH</name>
<dbReference type="RefSeq" id="WP_261615436.1">
    <property type="nucleotide sequence ID" value="NZ_JALIDZ010000003.1"/>
</dbReference>
<evidence type="ECO:0000256" key="2">
    <source>
        <dbReference type="ARBA" id="ARBA00005005"/>
    </source>
</evidence>
<organism evidence="10 11">
    <name type="scientific">Microbaculum marinisediminis</name>
    <dbReference type="NCBI Taxonomy" id="2931392"/>
    <lineage>
        <taxon>Bacteria</taxon>
        <taxon>Pseudomonadati</taxon>
        <taxon>Pseudomonadota</taxon>
        <taxon>Alphaproteobacteria</taxon>
        <taxon>Hyphomicrobiales</taxon>
        <taxon>Tepidamorphaceae</taxon>
        <taxon>Microbaculum</taxon>
    </lineage>
</organism>
<evidence type="ECO:0000256" key="4">
    <source>
        <dbReference type="ARBA" id="ARBA00023136"/>
    </source>
</evidence>
<protein>
    <recommendedName>
        <fullName evidence="6">Long-chain-fatty-acid--CoA ligase</fullName>
        <ecNumber evidence="5">6.2.1.3</ecNumber>
    </recommendedName>
    <alternativeName>
        <fullName evidence="7">Long-chain acyl-CoA synthetase</fullName>
    </alternativeName>
</protein>
<feature type="domain" description="AMP-binding enzyme C-terminal" evidence="9">
    <location>
        <begin position="463"/>
        <end position="538"/>
    </location>
</feature>
<gene>
    <name evidence="10" type="primary">pimA</name>
    <name evidence="10" type="ORF">MUB46_08405</name>
</gene>
<dbReference type="SUPFAM" id="SSF56801">
    <property type="entry name" value="Acetyl-CoA synthetase-like"/>
    <property type="match status" value="1"/>
</dbReference>
<comment type="pathway">
    <text evidence="2">Lipid metabolism; fatty acid beta-oxidation.</text>
</comment>
<dbReference type="Pfam" id="PF13193">
    <property type="entry name" value="AMP-binding_C"/>
    <property type="match status" value="1"/>
</dbReference>
<dbReference type="InterPro" id="IPR017618">
    <property type="entry name" value="Dicarboxylate-CoA_ligase_PimA"/>
</dbReference>
<dbReference type="PANTHER" id="PTHR43767">
    <property type="entry name" value="LONG-CHAIN-FATTY-ACID--COA LIGASE"/>
    <property type="match status" value="1"/>
</dbReference>
<evidence type="ECO:0000256" key="7">
    <source>
        <dbReference type="ARBA" id="ARBA00042773"/>
    </source>
</evidence>
<dbReference type="PANTHER" id="PTHR43767:SF8">
    <property type="entry name" value="LONG-CHAIN-FATTY-ACID--COA LIGASE"/>
    <property type="match status" value="1"/>
</dbReference>
<evidence type="ECO:0000256" key="1">
    <source>
        <dbReference type="ARBA" id="ARBA00004170"/>
    </source>
</evidence>
<feature type="domain" description="AMP-dependent synthetase/ligase" evidence="8">
    <location>
        <begin position="31"/>
        <end position="412"/>
    </location>
</feature>
<proteinExistence type="predicted"/>
<dbReference type="InterPro" id="IPR000873">
    <property type="entry name" value="AMP-dep_synth/lig_dom"/>
</dbReference>
<accession>A0AAW5R022</accession>
<dbReference type="Gene3D" id="3.30.300.30">
    <property type="match status" value="1"/>
</dbReference>
<dbReference type="CDD" id="cd05936">
    <property type="entry name" value="FC-FACS_FadD_like"/>
    <property type="match status" value="1"/>
</dbReference>
<dbReference type="InterPro" id="IPR050237">
    <property type="entry name" value="ATP-dep_AMP-bd_enzyme"/>
</dbReference>
<dbReference type="AlphaFoldDB" id="A0AAW5R022"/>
<dbReference type="PROSITE" id="PS00455">
    <property type="entry name" value="AMP_BINDING"/>
    <property type="match status" value="1"/>
</dbReference>
<keyword evidence="11" id="KW-1185">Reference proteome</keyword>
<dbReference type="EC" id="6.2.1.3" evidence="5"/>
<evidence type="ECO:0000256" key="6">
    <source>
        <dbReference type="ARBA" id="ARBA00039545"/>
    </source>
</evidence>
<evidence type="ECO:0000313" key="11">
    <source>
        <dbReference type="Proteomes" id="UP001320898"/>
    </source>
</evidence>
<dbReference type="GO" id="GO:0004467">
    <property type="term" value="F:long-chain fatty acid-CoA ligase activity"/>
    <property type="evidence" value="ECO:0007669"/>
    <property type="project" value="UniProtKB-EC"/>
</dbReference>
<dbReference type="Pfam" id="PF00501">
    <property type="entry name" value="AMP-binding"/>
    <property type="match status" value="1"/>
</dbReference>
<dbReference type="Proteomes" id="UP001320898">
    <property type="component" value="Unassembled WGS sequence"/>
</dbReference>
<evidence type="ECO:0000259" key="9">
    <source>
        <dbReference type="Pfam" id="PF13193"/>
    </source>
</evidence>